<comment type="caution">
    <text evidence="1">The sequence shown here is derived from an EMBL/GenBank/DDBJ whole genome shotgun (WGS) entry which is preliminary data.</text>
</comment>
<dbReference type="OrthoDB" id="6656969at2"/>
<organism evidence="1 2">
    <name type="scientific">Ichthyenterobacterium magnum</name>
    <dbReference type="NCBI Taxonomy" id="1230530"/>
    <lineage>
        <taxon>Bacteria</taxon>
        <taxon>Pseudomonadati</taxon>
        <taxon>Bacteroidota</taxon>
        <taxon>Flavobacteriia</taxon>
        <taxon>Flavobacteriales</taxon>
        <taxon>Flavobacteriaceae</taxon>
        <taxon>Ichthyenterobacterium</taxon>
    </lineage>
</organism>
<evidence type="ECO:0000313" key="1">
    <source>
        <dbReference type="EMBL" id="RKE95201.1"/>
    </source>
</evidence>
<gene>
    <name evidence="1" type="ORF">BXY80_1387</name>
</gene>
<evidence type="ECO:0000313" key="2">
    <source>
        <dbReference type="Proteomes" id="UP000284892"/>
    </source>
</evidence>
<dbReference type="AlphaFoldDB" id="A0A420DLX1"/>
<dbReference type="Proteomes" id="UP000284892">
    <property type="component" value="Unassembled WGS sequence"/>
</dbReference>
<reference evidence="1 2" key="1">
    <citation type="submission" date="2018-09" db="EMBL/GenBank/DDBJ databases">
        <title>Genomic Encyclopedia of Archaeal and Bacterial Type Strains, Phase II (KMG-II): from individual species to whole genera.</title>
        <authorList>
            <person name="Goeker M."/>
        </authorList>
    </citation>
    <scope>NUCLEOTIDE SEQUENCE [LARGE SCALE GENOMIC DNA]</scope>
    <source>
        <strain evidence="1 2">DSM 26283</strain>
    </source>
</reference>
<dbReference type="RefSeq" id="WP_120200525.1">
    <property type="nucleotide sequence ID" value="NZ_RAQJ01000002.1"/>
</dbReference>
<accession>A0A420DLX1</accession>
<sequence length="215" mass="25971">MKVKKIRGHKRIWNDIERWKKANLYLDIEKLKHSERDYVKIWIHPFSSISLTNSQYPEPKGETKKRILNGLFDIYECWEKQLNQLNKPYYLKIWLYTPRFSKSQVVCSITNSINLYKNTFSIPENVKTFKPNSVGVAESRIKNYKWEHRVDEEFLDNTEIGQPEDFKTVNDYYENKKWFEAKLKKSHRKTEYKKPIANITEFYAFKLGDVWLGEK</sequence>
<proteinExistence type="predicted"/>
<keyword evidence="2" id="KW-1185">Reference proteome</keyword>
<dbReference type="EMBL" id="RAQJ01000002">
    <property type="protein sequence ID" value="RKE95201.1"/>
    <property type="molecule type" value="Genomic_DNA"/>
</dbReference>
<name>A0A420DLX1_9FLAO</name>
<protein>
    <submittedName>
        <fullName evidence="1">Uncharacterized protein</fullName>
    </submittedName>
</protein>